<evidence type="ECO:0000313" key="1">
    <source>
        <dbReference type="EMBL" id="DAF65236.1"/>
    </source>
</evidence>
<name>A0A8S5TQ31_9CAUD</name>
<organism evidence="1">
    <name type="scientific">Myoviridae sp. ctCXW4</name>
    <dbReference type="NCBI Taxonomy" id="2827669"/>
    <lineage>
        <taxon>Viruses</taxon>
        <taxon>Duplodnaviria</taxon>
        <taxon>Heunggongvirae</taxon>
        <taxon>Uroviricota</taxon>
        <taxon>Caudoviricetes</taxon>
    </lineage>
</organism>
<proteinExistence type="predicted"/>
<reference evidence="1" key="1">
    <citation type="journal article" date="2021" name="Proc. Natl. Acad. Sci. U.S.A.">
        <title>A Catalog of Tens of Thousands of Viruses from Human Metagenomes Reveals Hidden Associations with Chronic Diseases.</title>
        <authorList>
            <person name="Tisza M.J."/>
            <person name="Buck C.B."/>
        </authorList>
    </citation>
    <scope>NUCLEOTIDE SEQUENCE</scope>
    <source>
        <strain evidence="1">CtCXW4</strain>
    </source>
</reference>
<sequence>MEILIKARYYVRETDLGYVIQDVNKVLPLPFTFMSKNRALFKCYEFNKNGPQSVREFYYIAHVAGKGISKSHKEWMEKNKEMFE</sequence>
<accession>A0A8S5TQ31</accession>
<protein>
    <submittedName>
        <fullName evidence="1">Uncharacterized protein</fullName>
    </submittedName>
</protein>
<dbReference type="EMBL" id="BK032876">
    <property type="protein sequence ID" value="DAF65236.1"/>
    <property type="molecule type" value="Genomic_DNA"/>
</dbReference>